<evidence type="ECO:0008006" key="4">
    <source>
        <dbReference type="Google" id="ProtNLM"/>
    </source>
</evidence>
<evidence type="ECO:0000313" key="3">
    <source>
        <dbReference type="Proteomes" id="UP001221142"/>
    </source>
</evidence>
<name>A0AAD7FYF5_9AGAR</name>
<evidence type="ECO:0000313" key="2">
    <source>
        <dbReference type="EMBL" id="KAJ7649948.1"/>
    </source>
</evidence>
<keyword evidence="3" id="KW-1185">Reference proteome</keyword>
<dbReference type="InterPro" id="IPR032675">
    <property type="entry name" value="LRR_dom_sf"/>
</dbReference>
<dbReference type="AlphaFoldDB" id="A0AAD7FYF5"/>
<dbReference type="EMBL" id="JARKIF010000001">
    <property type="protein sequence ID" value="KAJ7649948.1"/>
    <property type="molecule type" value="Genomic_DNA"/>
</dbReference>
<sequence>MSTQAIEEQIEQISLEIQRQKDVLKKLKSDKILLQQQLNALRDPVARLPLEISSDIFLRCLPPRSGYPEEYPRPKTHLAPLLFLNVCHHWTNIALSTPALWASIGIAFPCTSAFKNLLETWLRRAGSRLLHISLRGIFDSVVAHPIQSHSAQLESLVISFDQTDDLDDLEDESYDFLGGNHLHMELPRLRVLEIRGVGGVKCFWLSLHRLLRRAPNLTEIFIQNVSFLETINDEEPDSVVLPHLRQLTLYENFDGINWVSTPRLEILCLSTEHLFTESFISFLRQACPPLRKLELCGDSHSHNFEDSMALIPTLTHLDILCLESALAEALFGFLAQNPHHVPNLETMELDEVIIPRLASPNDVLTALASVLSVRRSRLKAVRLTICSSNKSLALPDDLTLFQEFLDDDGVDIEIALSDSPIDLSSDSEDES</sequence>
<evidence type="ECO:0000256" key="1">
    <source>
        <dbReference type="SAM" id="Coils"/>
    </source>
</evidence>
<reference evidence="2" key="1">
    <citation type="submission" date="2023-03" db="EMBL/GenBank/DDBJ databases">
        <title>Massive genome expansion in bonnet fungi (Mycena s.s.) driven by repeated elements and novel gene families across ecological guilds.</title>
        <authorList>
            <consortium name="Lawrence Berkeley National Laboratory"/>
            <person name="Harder C.B."/>
            <person name="Miyauchi S."/>
            <person name="Viragh M."/>
            <person name="Kuo A."/>
            <person name="Thoen E."/>
            <person name="Andreopoulos B."/>
            <person name="Lu D."/>
            <person name="Skrede I."/>
            <person name="Drula E."/>
            <person name="Henrissat B."/>
            <person name="Morin E."/>
            <person name="Kohler A."/>
            <person name="Barry K."/>
            <person name="LaButti K."/>
            <person name="Morin E."/>
            <person name="Salamov A."/>
            <person name="Lipzen A."/>
            <person name="Mereny Z."/>
            <person name="Hegedus B."/>
            <person name="Baldrian P."/>
            <person name="Stursova M."/>
            <person name="Weitz H."/>
            <person name="Taylor A."/>
            <person name="Grigoriev I.V."/>
            <person name="Nagy L.G."/>
            <person name="Martin F."/>
            <person name="Kauserud H."/>
        </authorList>
    </citation>
    <scope>NUCLEOTIDE SEQUENCE</scope>
    <source>
        <strain evidence="2">9284</strain>
    </source>
</reference>
<dbReference type="SUPFAM" id="SSF52047">
    <property type="entry name" value="RNI-like"/>
    <property type="match status" value="1"/>
</dbReference>
<gene>
    <name evidence="2" type="ORF">FB45DRAFT_6032</name>
</gene>
<proteinExistence type="predicted"/>
<dbReference type="Proteomes" id="UP001221142">
    <property type="component" value="Unassembled WGS sequence"/>
</dbReference>
<organism evidence="2 3">
    <name type="scientific">Roridomyces roridus</name>
    <dbReference type="NCBI Taxonomy" id="1738132"/>
    <lineage>
        <taxon>Eukaryota</taxon>
        <taxon>Fungi</taxon>
        <taxon>Dikarya</taxon>
        <taxon>Basidiomycota</taxon>
        <taxon>Agaricomycotina</taxon>
        <taxon>Agaricomycetes</taxon>
        <taxon>Agaricomycetidae</taxon>
        <taxon>Agaricales</taxon>
        <taxon>Marasmiineae</taxon>
        <taxon>Mycenaceae</taxon>
        <taxon>Roridomyces</taxon>
    </lineage>
</organism>
<feature type="coiled-coil region" evidence="1">
    <location>
        <begin position="3"/>
        <end position="37"/>
    </location>
</feature>
<keyword evidence="1" id="KW-0175">Coiled coil</keyword>
<accession>A0AAD7FYF5</accession>
<protein>
    <recommendedName>
        <fullName evidence="4">F-box domain-containing protein</fullName>
    </recommendedName>
</protein>
<dbReference type="Gene3D" id="3.80.10.10">
    <property type="entry name" value="Ribonuclease Inhibitor"/>
    <property type="match status" value="1"/>
</dbReference>
<comment type="caution">
    <text evidence="2">The sequence shown here is derived from an EMBL/GenBank/DDBJ whole genome shotgun (WGS) entry which is preliminary data.</text>
</comment>